<evidence type="ECO:0000313" key="2">
    <source>
        <dbReference type="Proteomes" id="UP000015105"/>
    </source>
</evidence>
<dbReference type="EnsemblPlants" id="AET2Gv20476500.5">
    <property type="protein sequence ID" value="AET2Gv20476500.5"/>
    <property type="gene ID" value="AET2Gv20476500"/>
</dbReference>
<dbReference type="AlphaFoldDB" id="A0A453BEI9"/>
<evidence type="ECO:0000313" key="1">
    <source>
        <dbReference type="EnsemblPlants" id="AET2Gv20476500.5"/>
    </source>
</evidence>
<protein>
    <submittedName>
        <fullName evidence="1">Uncharacterized protein</fullName>
    </submittedName>
</protein>
<keyword evidence="2" id="KW-1185">Reference proteome</keyword>
<name>A0A453BEI9_AEGTS</name>
<organism evidence="1 2">
    <name type="scientific">Aegilops tauschii subsp. strangulata</name>
    <name type="common">Goatgrass</name>
    <dbReference type="NCBI Taxonomy" id="200361"/>
    <lineage>
        <taxon>Eukaryota</taxon>
        <taxon>Viridiplantae</taxon>
        <taxon>Streptophyta</taxon>
        <taxon>Embryophyta</taxon>
        <taxon>Tracheophyta</taxon>
        <taxon>Spermatophyta</taxon>
        <taxon>Magnoliopsida</taxon>
        <taxon>Liliopsida</taxon>
        <taxon>Poales</taxon>
        <taxon>Poaceae</taxon>
        <taxon>BOP clade</taxon>
        <taxon>Pooideae</taxon>
        <taxon>Triticodae</taxon>
        <taxon>Triticeae</taxon>
        <taxon>Triticinae</taxon>
        <taxon>Aegilops</taxon>
    </lineage>
</organism>
<proteinExistence type="predicted"/>
<reference evidence="1" key="5">
    <citation type="journal article" date="2021" name="G3 (Bethesda)">
        <title>Aegilops tauschii genome assembly Aet v5.0 features greater sequence contiguity and improved annotation.</title>
        <authorList>
            <person name="Wang L."/>
            <person name="Zhu T."/>
            <person name="Rodriguez J.C."/>
            <person name="Deal K.R."/>
            <person name="Dubcovsky J."/>
            <person name="McGuire P.E."/>
            <person name="Lux T."/>
            <person name="Spannagl M."/>
            <person name="Mayer K.F.X."/>
            <person name="Baldrich P."/>
            <person name="Meyers B.C."/>
            <person name="Huo N."/>
            <person name="Gu Y.Q."/>
            <person name="Zhou H."/>
            <person name="Devos K.M."/>
            <person name="Bennetzen J.L."/>
            <person name="Unver T."/>
            <person name="Budak H."/>
            <person name="Gulick P.J."/>
            <person name="Galiba G."/>
            <person name="Kalapos B."/>
            <person name="Nelson D.R."/>
            <person name="Li P."/>
            <person name="You F.M."/>
            <person name="Luo M.C."/>
            <person name="Dvorak J."/>
        </authorList>
    </citation>
    <scope>NUCLEOTIDE SEQUENCE [LARGE SCALE GENOMIC DNA]</scope>
    <source>
        <strain evidence="1">cv. AL8/78</strain>
    </source>
</reference>
<sequence>MAANFIPGCVCSEAKFYLLDLVIGASRVFASLST</sequence>
<reference evidence="2" key="2">
    <citation type="journal article" date="2017" name="Nat. Plants">
        <title>The Aegilops tauschii genome reveals multiple impacts of transposons.</title>
        <authorList>
            <person name="Zhao G."/>
            <person name="Zou C."/>
            <person name="Li K."/>
            <person name="Wang K."/>
            <person name="Li T."/>
            <person name="Gao L."/>
            <person name="Zhang X."/>
            <person name="Wang H."/>
            <person name="Yang Z."/>
            <person name="Liu X."/>
            <person name="Jiang W."/>
            <person name="Mao L."/>
            <person name="Kong X."/>
            <person name="Jiao Y."/>
            <person name="Jia J."/>
        </authorList>
    </citation>
    <scope>NUCLEOTIDE SEQUENCE [LARGE SCALE GENOMIC DNA]</scope>
    <source>
        <strain evidence="2">cv. AL8/78</strain>
    </source>
</reference>
<reference evidence="2" key="1">
    <citation type="journal article" date="2014" name="Science">
        <title>Ancient hybridizations among the ancestral genomes of bread wheat.</title>
        <authorList>
            <consortium name="International Wheat Genome Sequencing Consortium,"/>
            <person name="Marcussen T."/>
            <person name="Sandve S.R."/>
            <person name="Heier L."/>
            <person name="Spannagl M."/>
            <person name="Pfeifer M."/>
            <person name="Jakobsen K.S."/>
            <person name="Wulff B.B."/>
            <person name="Steuernagel B."/>
            <person name="Mayer K.F."/>
            <person name="Olsen O.A."/>
        </authorList>
    </citation>
    <scope>NUCLEOTIDE SEQUENCE [LARGE SCALE GENOMIC DNA]</scope>
    <source>
        <strain evidence="2">cv. AL8/78</strain>
    </source>
</reference>
<reference evidence="1" key="4">
    <citation type="submission" date="2019-03" db="UniProtKB">
        <authorList>
            <consortium name="EnsemblPlants"/>
        </authorList>
    </citation>
    <scope>IDENTIFICATION</scope>
</reference>
<dbReference type="Proteomes" id="UP000015105">
    <property type="component" value="Chromosome 2D"/>
</dbReference>
<reference evidence="1" key="3">
    <citation type="journal article" date="2017" name="Nature">
        <title>Genome sequence of the progenitor of the wheat D genome Aegilops tauschii.</title>
        <authorList>
            <person name="Luo M.C."/>
            <person name="Gu Y.Q."/>
            <person name="Puiu D."/>
            <person name="Wang H."/>
            <person name="Twardziok S.O."/>
            <person name="Deal K.R."/>
            <person name="Huo N."/>
            <person name="Zhu T."/>
            <person name="Wang L."/>
            <person name="Wang Y."/>
            <person name="McGuire P.E."/>
            <person name="Liu S."/>
            <person name="Long H."/>
            <person name="Ramasamy R.K."/>
            <person name="Rodriguez J.C."/>
            <person name="Van S.L."/>
            <person name="Yuan L."/>
            <person name="Wang Z."/>
            <person name="Xia Z."/>
            <person name="Xiao L."/>
            <person name="Anderson O.D."/>
            <person name="Ouyang S."/>
            <person name="Liang Y."/>
            <person name="Zimin A.V."/>
            <person name="Pertea G."/>
            <person name="Qi P."/>
            <person name="Bennetzen J.L."/>
            <person name="Dai X."/>
            <person name="Dawson M.W."/>
            <person name="Muller H.G."/>
            <person name="Kugler K."/>
            <person name="Rivarola-Duarte L."/>
            <person name="Spannagl M."/>
            <person name="Mayer K.F.X."/>
            <person name="Lu F.H."/>
            <person name="Bevan M.W."/>
            <person name="Leroy P."/>
            <person name="Li P."/>
            <person name="You F.M."/>
            <person name="Sun Q."/>
            <person name="Liu Z."/>
            <person name="Lyons E."/>
            <person name="Wicker T."/>
            <person name="Salzberg S.L."/>
            <person name="Devos K.M."/>
            <person name="Dvorak J."/>
        </authorList>
    </citation>
    <scope>NUCLEOTIDE SEQUENCE [LARGE SCALE GENOMIC DNA]</scope>
    <source>
        <strain evidence="1">cv. AL8/78</strain>
    </source>
</reference>
<dbReference type="Gramene" id="AET2Gv20476500.5">
    <property type="protein sequence ID" value="AET2Gv20476500.5"/>
    <property type="gene ID" value="AET2Gv20476500"/>
</dbReference>
<accession>A0A453BEI9</accession>